<dbReference type="FunFam" id="1.10.630.10:FF:000042">
    <property type="entry name" value="Cytochrome P450"/>
    <property type="match status" value="1"/>
</dbReference>
<keyword evidence="10 16" id="KW-0560">Oxidoreductase</keyword>
<dbReference type="AlphaFoldDB" id="A0A8S4DPY1"/>
<dbReference type="PROSITE" id="PS00086">
    <property type="entry name" value="CYTOCHROME_P450"/>
    <property type="match status" value="1"/>
</dbReference>
<evidence type="ECO:0000256" key="1">
    <source>
        <dbReference type="ARBA" id="ARBA00001971"/>
    </source>
</evidence>
<keyword evidence="17" id="KW-0812">Transmembrane</keyword>
<evidence type="ECO:0000313" key="18">
    <source>
        <dbReference type="EMBL" id="CAG9102363.1"/>
    </source>
</evidence>
<evidence type="ECO:0000256" key="5">
    <source>
        <dbReference type="ARBA" id="ARBA00012109"/>
    </source>
</evidence>
<dbReference type="PANTHER" id="PTHR24292:SF54">
    <property type="entry name" value="CYP9F3-RELATED"/>
    <property type="match status" value="1"/>
</dbReference>
<evidence type="ECO:0000256" key="9">
    <source>
        <dbReference type="ARBA" id="ARBA00022848"/>
    </source>
</evidence>
<comment type="catalytic activity">
    <reaction evidence="14">
        <text>an organic molecule + reduced [NADPH--hemoprotein reductase] + O2 = an alcohol + oxidized [NADPH--hemoprotein reductase] + H2O + H(+)</text>
        <dbReference type="Rhea" id="RHEA:17149"/>
        <dbReference type="Rhea" id="RHEA-COMP:11964"/>
        <dbReference type="Rhea" id="RHEA-COMP:11965"/>
        <dbReference type="ChEBI" id="CHEBI:15377"/>
        <dbReference type="ChEBI" id="CHEBI:15378"/>
        <dbReference type="ChEBI" id="CHEBI:15379"/>
        <dbReference type="ChEBI" id="CHEBI:30879"/>
        <dbReference type="ChEBI" id="CHEBI:57618"/>
        <dbReference type="ChEBI" id="CHEBI:58210"/>
        <dbReference type="ChEBI" id="CHEBI:142491"/>
        <dbReference type="EC" id="1.14.14.1"/>
    </reaction>
</comment>
<dbReference type="Pfam" id="PF00067">
    <property type="entry name" value="p450"/>
    <property type="match status" value="1"/>
</dbReference>
<protein>
    <recommendedName>
        <fullName evidence="5">unspecific monooxygenase</fullName>
        <ecNumber evidence="5">1.14.14.1</ecNumber>
    </recommendedName>
</protein>
<evidence type="ECO:0000256" key="17">
    <source>
        <dbReference type="SAM" id="Phobius"/>
    </source>
</evidence>
<comment type="similarity">
    <text evidence="4 16">Belongs to the cytochrome P450 family.</text>
</comment>
<dbReference type="GO" id="GO:0020037">
    <property type="term" value="F:heme binding"/>
    <property type="evidence" value="ECO:0007669"/>
    <property type="project" value="InterPro"/>
</dbReference>
<evidence type="ECO:0000256" key="11">
    <source>
        <dbReference type="ARBA" id="ARBA00023004"/>
    </source>
</evidence>
<feature type="transmembrane region" description="Helical" evidence="17">
    <location>
        <begin position="230"/>
        <end position="251"/>
    </location>
</feature>
<evidence type="ECO:0000256" key="6">
    <source>
        <dbReference type="ARBA" id="ARBA00022617"/>
    </source>
</evidence>
<name>A0A8S4DPY1_PLUXY</name>
<dbReference type="PRINTS" id="PR00385">
    <property type="entry name" value="P450"/>
</dbReference>
<dbReference type="InterPro" id="IPR002401">
    <property type="entry name" value="Cyt_P450_E_grp-I"/>
</dbReference>
<evidence type="ECO:0000256" key="13">
    <source>
        <dbReference type="ARBA" id="ARBA00023136"/>
    </source>
</evidence>
<dbReference type="InterPro" id="IPR050476">
    <property type="entry name" value="Insect_CytP450_Detox"/>
</dbReference>
<dbReference type="GO" id="GO:0005789">
    <property type="term" value="C:endoplasmic reticulum membrane"/>
    <property type="evidence" value="ECO:0007669"/>
    <property type="project" value="UniProtKB-SubCell"/>
</dbReference>
<evidence type="ECO:0000256" key="3">
    <source>
        <dbReference type="ARBA" id="ARBA00004406"/>
    </source>
</evidence>
<evidence type="ECO:0000256" key="8">
    <source>
        <dbReference type="ARBA" id="ARBA00022824"/>
    </source>
</evidence>
<dbReference type="GO" id="GO:0016712">
    <property type="term" value="F:oxidoreductase activity, acting on paired donors, with incorporation or reduction of molecular oxygen, reduced flavin or flavoprotein as one donor, and incorporation of one atom of oxygen"/>
    <property type="evidence" value="ECO:0007669"/>
    <property type="project" value="UniProtKB-EC"/>
</dbReference>
<feature type="transmembrane region" description="Helical" evidence="17">
    <location>
        <begin position="12"/>
        <end position="33"/>
    </location>
</feature>
<keyword evidence="17" id="KW-1133">Transmembrane helix</keyword>
<keyword evidence="9" id="KW-0492">Microsome</keyword>
<dbReference type="CDD" id="cd11056">
    <property type="entry name" value="CYP6-like"/>
    <property type="match status" value="1"/>
</dbReference>
<feature type="binding site" description="axial binding residue" evidence="15">
    <location>
        <position position="458"/>
    </location>
    <ligand>
        <name>heme</name>
        <dbReference type="ChEBI" id="CHEBI:30413"/>
    </ligand>
    <ligandPart>
        <name>Fe</name>
        <dbReference type="ChEBI" id="CHEBI:18248"/>
    </ligandPart>
</feature>
<keyword evidence="12 16" id="KW-0503">Monooxygenase</keyword>
<evidence type="ECO:0000256" key="12">
    <source>
        <dbReference type="ARBA" id="ARBA00023033"/>
    </source>
</evidence>
<keyword evidence="11 15" id="KW-0408">Iron</keyword>
<evidence type="ECO:0000313" key="19">
    <source>
        <dbReference type="Proteomes" id="UP000653454"/>
    </source>
</evidence>
<dbReference type="InterPro" id="IPR017972">
    <property type="entry name" value="Cyt_P450_CS"/>
</dbReference>
<keyword evidence="19" id="KW-1185">Reference proteome</keyword>
<keyword evidence="13 17" id="KW-0472">Membrane</keyword>
<dbReference type="Proteomes" id="UP000653454">
    <property type="component" value="Unassembled WGS sequence"/>
</dbReference>
<keyword evidence="6 15" id="KW-0349">Heme</keyword>
<keyword evidence="7 15" id="KW-0479">Metal-binding</keyword>
<reference evidence="18" key="1">
    <citation type="submission" date="2020-11" db="EMBL/GenBank/DDBJ databases">
        <authorList>
            <person name="Whiteford S."/>
        </authorList>
    </citation>
    <scope>NUCLEOTIDE SEQUENCE</scope>
</reference>
<dbReference type="Gene3D" id="1.10.630.10">
    <property type="entry name" value="Cytochrome P450"/>
    <property type="match status" value="1"/>
</dbReference>
<proteinExistence type="inferred from homology"/>
<dbReference type="PRINTS" id="PR00463">
    <property type="entry name" value="EP450I"/>
</dbReference>
<keyword evidence="8" id="KW-0256">Endoplasmic reticulum</keyword>
<dbReference type="PANTHER" id="PTHR24292">
    <property type="entry name" value="CYTOCHROME P450"/>
    <property type="match status" value="1"/>
</dbReference>
<organism evidence="18 19">
    <name type="scientific">Plutella xylostella</name>
    <name type="common">Diamondback moth</name>
    <name type="synonym">Plutella maculipennis</name>
    <dbReference type="NCBI Taxonomy" id="51655"/>
    <lineage>
        <taxon>Eukaryota</taxon>
        <taxon>Metazoa</taxon>
        <taxon>Ecdysozoa</taxon>
        <taxon>Arthropoda</taxon>
        <taxon>Hexapoda</taxon>
        <taxon>Insecta</taxon>
        <taxon>Pterygota</taxon>
        <taxon>Neoptera</taxon>
        <taxon>Endopterygota</taxon>
        <taxon>Lepidoptera</taxon>
        <taxon>Glossata</taxon>
        <taxon>Ditrysia</taxon>
        <taxon>Yponomeutoidea</taxon>
        <taxon>Plutellidae</taxon>
        <taxon>Plutella</taxon>
    </lineage>
</organism>
<gene>
    <name evidence="18" type="ORF">PLXY2_LOCUS2659</name>
</gene>
<evidence type="ECO:0000256" key="16">
    <source>
        <dbReference type="RuleBase" id="RU000461"/>
    </source>
</evidence>
<comment type="subcellular location">
    <subcellularLocation>
        <location evidence="3">Endoplasmic reticulum membrane</location>
        <topology evidence="3">Peripheral membrane protein</topology>
    </subcellularLocation>
    <subcellularLocation>
        <location evidence="2">Microsome membrane</location>
        <topology evidence="2">Peripheral membrane protein</topology>
    </subcellularLocation>
</comment>
<sequence length="515" mass="59020">MQFLTSNPLVIFILQEWKLLSLLTIIFMLYSYYTKTFTFFEEKGVKFMKPYILLGNLGPRLMLKVSMHGFQLHIYNHFKGSPYGGIFEGRRPVFYVFDPDLIKAVTIKNFDHFVDRNVLNSRQPGYLSRSLINLKGRDWKDVRSTLTPSFSSTRLRNMLPLIEQCTTQMVQFLKAFDKKEVEMKDVMGHFTLEVIGACAFGIKCDALTDENAHFVQVASKFNDMAVSKRLLIFFVLIFMPRMFRFLNLSFLNPESTKELLKILTAAKAERRSTKSKRNDFLQLLIDSAEPEKTASEKPGEHKKHLDEDTIDAQALLFLIAGYETSSTVLSFAIHVMATHPELQRRLREHVAEVTDGKEMSYEVLAELHYLEAFLLETLRVYPPVSRIDRVVTKPYTVPGTSINLDPGTVVAIPVYGIHMDPDIYPEPTKIRPERFLGDEKNDRPSHLYLAFGAGPRNCIGLRFAMFSVKLAMVTLLKNYKFSPCSKTKDPIPFEKKGILLKAHGGVWVTLESLKE</sequence>
<evidence type="ECO:0000256" key="15">
    <source>
        <dbReference type="PIRSR" id="PIRSR602401-1"/>
    </source>
</evidence>
<dbReference type="InterPro" id="IPR036396">
    <property type="entry name" value="Cyt_P450_sf"/>
</dbReference>
<dbReference type="GO" id="GO:0005506">
    <property type="term" value="F:iron ion binding"/>
    <property type="evidence" value="ECO:0007669"/>
    <property type="project" value="InterPro"/>
</dbReference>
<dbReference type="EMBL" id="CAJHNJ030000007">
    <property type="protein sequence ID" value="CAG9102363.1"/>
    <property type="molecule type" value="Genomic_DNA"/>
</dbReference>
<accession>A0A8S4DPY1</accession>
<dbReference type="SUPFAM" id="SSF48264">
    <property type="entry name" value="Cytochrome P450"/>
    <property type="match status" value="1"/>
</dbReference>
<comment type="caution">
    <text evidence="18">The sequence shown here is derived from an EMBL/GenBank/DDBJ whole genome shotgun (WGS) entry which is preliminary data.</text>
</comment>
<evidence type="ECO:0000256" key="14">
    <source>
        <dbReference type="ARBA" id="ARBA00047827"/>
    </source>
</evidence>
<dbReference type="EC" id="1.14.14.1" evidence="5"/>
<evidence type="ECO:0000256" key="7">
    <source>
        <dbReference type="ARBA" id="ARBA00022723"/>
    </source>
</evidence>
<comment type="cofactor">
    <cofactor evidence="1 15">
        <name>heme</name>
        <dbReference type="ChEBI" id="CHEBI:30413"/>
    </cofactor>
</comment>
<evidence type="ECO:0000256" key="10">
    <source>
        <dbReference type="ARBA" id="ARBA00023002"/>
    </source>
</evidence>
<dbReference type="InterPro" id="IPR001128">
    <property type="entry name" value="Cyt_P450"/>
</dbReference>
<evidence type="ECO:0000256" key="4">
    <source>
        <dbReference type="ARBA" id="ARBA00010617"/>
    </source>
</evidence>
<evidence type="ECO:0000256" key="2">
    <source>
        <dbReference type="ARBA" id="ARBA00004174"/>
    </source>
</evidence>